<feature type="transmembrane region" description="Helical" evidence="2">
    <location>
        <begin position="230"/>
        <end position="253"/>
    </location>
</feature>
<dbReference type="AlphaFoldDB" id="A0A4Q5JA29"/>
<keyword evidence="2" id="KW-0472">Membrane</keyword>
<feature type="region of interest" description="Disordered" evidence="1">
    <location>
        <begin position="309"/>
        <end position="371"/>
    </location>
</feature>
<protein>
    <recommendedName>
        <fullName evidence="5">Type IV secretion system protein</fullName>
    </recommendedName>
</protein>
<dbReference type="GO" id="GO:0030255">
    <property type="term" value="P:protein secretion by the type IV secretion system"/>
    <property type="evidence" value="ECO:0007669"/>
    <property type="project" value="InterPro"/>
</dbReference>
<feature type="transmembrane region" description="Helical" evidence="2">
    <location>
        <begin position="259"/>
        <end position="280"/>
    </location>
</feature>
<evidence type="ECO:0000313" key="3">
    <source>
        <dbReference type="EMBL" id="RYU14799.1"/>
    </source>
</evidence>
<dbReference type="RefSeq" id="WP_129985222.1">
    <property type="nucleotide sequence ID" value="NZ_SDPU01000009.1"/>
</dbReference>
<feature type="compositionally biased region" description="Basic and acidic residues" evidence="1">
    <location>
        <begin position="427"/>
        <end position="436"/>
    </location>
</feature>
<evidence type="ECO:0000313" key="4">
    <source>
        <dbReference type="Proteomes" id="UP000291189"/>
    </source>
</evidence>
<comment type="caution">
    <text evidence="3">The sequence shown here is derived from an EMBL/GenBank/DDBJ whole genome shotgun (WGS) entry which is preliminary data.</text>
</comment>
<dbReference type="OrthoDB" id="3823382at2"/>
<accession>A0A4Q5JA29</accession>
<feature type="transmembrane region" description="Helical" evidence="2">
    <location>
        <begin position="199"/>
        <end position="218"/>
    </location>
</feature>
<evidence type="ECO:0000256" key="1">
    <source>
        <dbReference type="SAM" id="MobiDB-lite"/>
    </source>
</evidence>
<feature type="transmembrane region" description="Helical" evidence="2">
    <location>
        <begin position="170"/>
        <end position="193"/>
    </location>
</feature>
<evidence type="ECO:0008006" key="5">
    <source>
        <dbReference type="Google" id="ProtNLM"/>
    </source>
</evidence>
<organism evidence="3 4">
    <name type="scientific">Nocardioides iriomotensis</name>
    <dbReference type="NCBI Taxonomy" id="715784"/>
    <lineage>
        <taxon>Bacteria</taxon>
        <taxon>Bacillati</taxon>
        <taxon>Actinomycetota</taxon>
        <taxon>Actinomycetes</taxon>
        <taxon>Propionibacteriales</taxon>
        <taxon>Nocardioidaceae</taxon>
        <taxon>Nocardioides</taxon>
    </lineage>
</organism>
<keyword evidence="4" id="KW-1185">Reference proteome</keyword>
<sequence>MLLALEPVPLPEQPTARGCSWWDLVCQGGEQLADSGLSAITSSMSNGLVALFGQITKIVDESTRVPLADPTYRDTYYGFAALAVPVVSVVFLAALISSALRRDVRALSRAVVGTGVAVIGGSVYVVFAQFLIALDDWLAHGIVAVTGADFGVQMADLNSKFESMGASGSIAANALMLILMGVALVAGVVLWIVLLLRKMAILVVVAFAPLLIVGWLWAPTRPWSRKATEVLVALVFAKTVIYMIFAIGMSMLIRGDQTLSDFVGVIVLLCGACFAPLVTLKLVHFAADSHLASDMVGTMRAGAMPTARRVVGSTGSSPAQRHVMARDYASTARRSTATGAGSRMPGLGGHAATPTAAGASPAAAGSSTGAAGGAVAGGVGVAVVAGAKLARSAASVPTRVAKSIATSGAGDNTAAPPTVHGPSSQEGAHRERHDGQ</sequence>
<dbReference type="InterPro" id="IPR045782">
    <property type="entry name" value="TrbL_3"/>
</dbReference>
<dbReference type="EMBL" id="SDPU01000009">
    <property type="protein sequence ID" value="RYU14799.1"/>
    <property type="molecule type" value="Genomic_DNA"/>
</dbReference>
<evidence type="ECO:0000256" key="2">
    <source>
        <dbReference type="SAM" id="Phobius"/>
    </source>
</evidence>
<keyword evidence="2" id="KW-0812">Transmembrane</keyword>
<dbReference type="Proteomes" id="UP000291189">
    <property type="component" value="Unassembled WGS sequence"/>
</dbReference>
<feature type="compositionally biased region" description="Low complexity" evidence="1">
    <location>
        <begin position="329"/>
        <end position="369"/>
    </location>
</feature>
<feature type="transmembrane region" description="Helical" evidence="2">
    <location>
        <begin position="76"/>
        <end position="98"/>
    </location>
</feature>
<gene>
    <name evidence="3" type="ORF">ETU37_02080</name>
</gene>
<proteinExistence type="predicted"/>
<dbReference type="Pfam" id="PF19590">
    <property type="entry name" value="TrbL_3"/>
    <property type="match status" value="1"/>
</dbReference>
<name>A0A4Q5JA29_9ACTN</name>
<feature type="transmembrane region" description="Helical" evidence="2">
    <location>
        <begin position="110"/>
        <end position="132"/>
    </location>
</feature>
<reference evidence="3 4" key="1">
    <citation type="submission" date="2019-01" db="EMBL/GenBank/DDBJ databases">
        <title>Nocardioides guangzhouensis sp. nov., an actinobacterium isolated from soil.</title>
        <authorList>
            <person name="Fu Y."/>
            <person name="Cai Y."/>
            <person name="Lin Z."/>
            <person name="Chen P."/>
        </authorList>
    </citation>
    <scope>NUCLEOTIDE SEQUENCE [LARGE SCALE GENOMIC DNA]</scope>
    <source>
        <strain evidence="3 4">NBRC 105384</strain>
    </source>
</reference>
<keyword evidence="2" id="KW-1133">Transmembrane helix</keyword>
<feature type="region of interest" description="Disordered" evidence="1">
    <location>
        <begin position="405"/>
        <end position="436"/>
    </location>
</feature>